<dbReference type="EMBL" id="JBHSXH010000011">
    <property type="protein sequence ID" value="MFC6825094.1"/>
    <property type="molecule type" value="Genomic_DNA"/>
</dbReference>
<feature type="transmembrane region" description="Helical" evidence="1">
    <location>
        <begin position="96"/>
        <end position="114"/>
    </location>
</feature>
<evidence type="ECO:0000313" key="2">
    <source>
        <dbReference type="EMBL" id="MFC6825094.1"/>
    </source>
</evidence>
<feature type="transmembrane region" description="Helical" evidence="1">
    <location>
        <begin position="60"/>
        <end position="76"/>
    </location>
</feature>
<keyword evidence="1" id="KW-1133">Transmembrane helix</keyword>
<feature type="transmembrane region" description="Helical" evidence="1">
    <location>
        <begin position="121"/>
        <end position="138"/>
    </location>
</feature>
<name>A0ABD5U1U5_9EURY</name>
<keyword evidence="3" id="KW-1185">Reference proteome</keyword>
<keyword evidence="1" id="KW-0472">Membrane</keyword>
<keyword evidence="1" id="KW-0812">Transmembrane</keyword>
<dbReference type="AlphaFoldDB" id="A0ABD5U1U5"/>
<protein>
    <submittedName>
        <fullName evidence="2">Uncharacterized protein</fullName>
    </submittedName>
</protein>
<sequence>MADPHLQSADASVSWQYDVTDSCLLHALTYALPGFTGGVVLLVALLAGRVALDAIRAGDIGRAVGVLGAAVLALLVRRYVPALLDTADAFGPWKRYSPLGLAASSVVGAAAVLWSLQVSPVAPFALFVASWIPTVLAAEFPTAGHATPEAGTLVVDGSPIPLDALSRYRAVSVGGVAVCWLSYARGVPRAPRTVVVPNDAFGAVRAVLEGAERRSDGSEDSLRGAERAIVAAFGLGSLAVGPALRMLLPSGGGRAVALYAGALFGVFGAVFLWYAATA</sequence>
<proteinExistence type="predicted"/>
<evidence type="ECO:0000256" key="1">
    <source>
        <dbReference type="SAM" id="Phobius"/>
    </source>
</evidence>
<dbReference type="RefSeq" id="WP_379694970.1">
    <property type="nucleotide sequence ID" value="NZ_JBHSXH010000011.1"/>
</dbReference>
<feature type="transmembrane region" description="Helical" evidence="1">
    <location>
        <begin position="27"/>
        <end position="48"/>
    </location>
</feature>
<reference evidence="2 3" key="1">
    <citation type="journal article" date="2019" name="Int. J. Syst. Evol. Microbiol.">
        <title>The Global Catalogue of Microorganisms (GCM) 10K type strain sequencing project: providing services to taxonomists for standard genome sequencing and annotation.</title>
        <authorList>
            <consortium name="The Broad Institute Genomics Platform"/>
            <consortium name="The Broad Institute Genome Sequencing Center for Infectious Disease"/>
            <person name="Wu L."/>
            <person name="Ma J."/>
        </authorList>
    </citation>
    <scope>NUCLEOTIDE SEQUENCE [LARGE SCALE GENOMIC DNA]</scope>
    <source>
        <strain evidence="2 3">YIM 94188</strain>
    </source>
</reference>
<evidence type="ECO:0000313" key="3">
    <source>
        <dbReference type="Proteomes" id="UP001596408"/>
    </source>
</evidence>
<gene>
    <name evidence="2" type="ORF">ACFQEV_08830</name>
</gene>
<dbReference type="Proteomes" id="UP001596408">
    <property type="component" value="Unassembled WGS sequence"/>
</dbReference>
<feature type="transmembrane region" description="Helical" evidence="1">
    <location>
        <begin position="228"/>
        <end position="248"/>
    </location>
</feature>
<organism evidence="2 3">
    <name type="scientific">Halopelagius fulvigenes</name>
    <dbReference type="NCBI Taxonomy" id="1198324"/>
    <lineage>
        <taxon>Archaea</taxon>
        <taxon>Methanobacteriati</taxon>
        <taxon>Methanobacteriota</taxon>
        <taxon>Stenosarchaea group</taxon>
        <taxon>Halobacteria</taxon>
        <taxon>Halobacteriales</taxon>
        <taxon>Haloferacaceae</taxon>
    </lineage>
</organism>
<comment type="caution">
    <text evidence="2">The sequence shown here is derived from an EMBL/GenBank/DDBJ whole genome shotgun (WGS) entry which is preliminary data.</text>
</comment>
<feature type="transmembrane region" description="Helical" evidence="1">
    <location>
        <begin position="255"/>
        <end position="276"/>
    </location>
</feature>
<accession>A0ABD5U1U5</accession>